<keyword evidence="3" id="KW-1185">Reference proteome</keyword>
<feature type="compositionally biased region" description="Basic and acidic residues" evidence="1">
    <location>
        <begin position="1"/>
        <end position="13"/>
    </location>
</feature>
<name>A0A4C1Z145_EUMVA</name>
<feature type="region of interest" description="Disordered" evidence="1">
    <location>
        <begin position="1"/>
        <end position="49"/>
    </location>
</feature>
<evidence type="ECO:0000256" key="1">
    <source>
        <dbReference type="SAM" id="MobiDB-lite"/>
    </source>
</evidence>
<proteinExistence type="predicted"/>
<gene>
    <name evidence="2" type="ORF">EVAR_99461_1</name>
</gene>
<organism evidence="2 3">
    <name type="scientific">Eumeta variegata</name>
    <name type="common">Bagworm moth</name>
    <name type="synonym">Eumeta japonica</name>
    <dbReference type="NCBI Taxonomy" id="151549"/>
    <lineage>
        <taxon>Eukaryota</taxon>
        <taxon>Metazoa</taxon>
        <taxon>Ecdysozoa</taxon>
        <taxon>Arthropoda</taxon>
        <taxon>Hexapoda</taxon>
        <taxon>Insecta</taxon>
        <taxon>Pterygota</taxon>
        <taxon>Neoptera</taxon>
        <taxon>Endopterygota</taxon>
        <taxon>Lepidoptera</taxon>
        <taxon>Glossata</taxon>
        <taxon>Ditrysia</taxon>
        <taxon>Tineoidea</taxon>
        <taxon>Psychidae</taxon>
        <taxon>Oiketicinae</taxon>
        <taxon>Eumeta</taxon>
    </lineage>
</organism>
<dbReference type="Proteomes" id="UP000299102">
    <property type="component" value="Unassembled WGS sequence"/>
</dbReference>
<protein>
    <submittedName>
        <fullName evidence="2">Uncharacterized protein</fullName>
    </submittedName>
</protein>
<evidence type="ECO:0000313" key="3">
    <source>
        <dbReference type="Proteomes" id="UP000299102"/>
    </source>
</evidence>
<reference evidence="2 3" key="1">
    <citation type="journal article" date="2019" name="Commun. Biol.">
        <title>The bagworm genome reveals a unique fibroin gene that provides high tensile strength.</title>
        <authorList>
            <person name="Kono N."/>
            <person name="Nakamura H."/>
            <person name="Ohtoshi R."/>
            <person name="Tomita M."/>
            <person name="Numata K."/>
            <person name="Arakawa K."/>
        </authorList>
    </citation>
    <scope>NUCLEOTIDE SEQUENCE [LARGE SCALE GENOMIC DNA]</scope>
</reference>
<sequence>MLRLIDTESHDDSYAPTHANPGRSSNPLRVRYQRGGGRARAVKARRGGLGEKTFAQKTERYELITPFRVQRLTWIVPERNPTESTTPLVPHGGVADRLLQRPPEAIRRRYSYFFLRNIINICIRCT</sequence>
<dbReference type="AlphaFoldDB" id="A0A4C1Z145"/>
<dbReference type="EMBL" id="BGZK01001566">
    <property type="protein sequence ID" value="GBP82461.1"/>
    <property type="molecule type" value="Genomic_DNA"/>
</dbReference>
<comment type="caution">
    <text evidence="2">The sequence shown here is derived from an EMBL/GenBank/DDBJ whole genome shotgun (WGS) entry which is preliminary data.</text>
</comment>
<evidence type="ECO:0000313" key="2">
    <source>
        <dbReference type="EMBL" id="GBP82461.1"/>
    </source>
</evidence>
<accession>A0A4C1Z145</accession>